<dbReference type="SUPFAM" id="SSF63411">
    <property type="entry name" value="LuxS/MPP-like metallohydrolase"/>
    <property type="match status" value="1"/>
</dbReference>
<evidence type="ECO:0000313" key="1">
    <source>
        <dbReference type="EMBL" id="WGX75886.1"/>
    </source>
</evidence>
<proteinExistence type="predicted"/>
<sequence length="114" mass="13401">MCKDEKFSISEYGYIEEIDKINGKDLYNHYKDVLKTSPIDIVIEGEFDEEKVIDIIKNKFKFEREKVIEIPREKYEKNVKSVKNIVDKMDIAQGKLVMGYRTNTDFADAKIITL</sequence>
<dbReference type="InterPro" id="IPR011249">
    <property type="entry name" value="Metalloenz_LuxS/M16"/>
</dbReference>
<name>A0ABY8R5B9_PARBF</name>
<dbReference type="Gene3D" id="3.30.830.10">
    <property type="entry name" value="Metalloenzyme, LuxS/M16 peptidase-like"/>
    <property type="match status" value="1"/>
</dbReference>
<organism evidence="1 2">
    <name type="scientific">Paraclostridium bifermentans</name>
    <name type="common">Clostridium bifermentans</name>
    <dbReference type="NCBI Taxonomy" id="1490"/>
    <lineage>
        <taxon>Bacteria</taxon>
        <taxon>Bacillati</taxon>
        <taxon>Bacillota</taxon>
        <taxon>Clostridia</taxon>
        <taxon>Peptostreptococcales</taxon>
        <taxon>Peptostreptococcaceae</taxon>
        <taxon>Paraclostridium</taxon>
    </lineage>
</organism>
<evidence type="ECO:0000313" key="2">
    <source>
        <dbReference type="Proteomes" id="UP001239169"/>
    </source>
</evidence>
<dbReference type="Proteomes" id="UP001239169">
    <property type="component" value="Chromosome"/>
</dbReference>
<keyword evidence="2" id="KW-1185">Reference proteome</keyword>
<reference evidence="1 2" key="1">
    <citation type="submission" date="2023-04" db="EMBL/GenBank/DDBJ databases">
        <title>Bacteria Genome Submission.</title>
        <authorList>
            <person name="Isaac P."/>
        </authorList>
    </citation>
    <scope>NUCLEOTIDE SEQUENCE [LARGE SCALE GENOMIC DNA]</scope>
    <source>
        <strain evidence="1 2">SampleS7P1</strain>
    </source>
</reference>
<protein>
    <submittedName>
        <fullName evidence="1">Uncharacterized protein</fullName>
    </submittedName>
</protein>
<dbReference type="EMBL" id="CP124685">
    <property type="protein sequence ID" value="WGX75886.1"/>
    <property type="molecule type" value="Genomic_DNA"/>
</dbReference>
<gene>
    <name evidence="1" type="ORF">QJS64_18775</name>
</gene>
<accession>A0ABY8R5B9</accession>